<sequence>MTKSLNSITSSSPPGDSSNLKPY</sequence>
<evidence type="ECO:0000313" key="2">
    <source>
        <dbReference type="EMBL" id="SVA31923.1"/>
    </source>
</evidence>
<accession>A0A381UY84</accession>
<gene>
    <name evidence="2" type="ORF">METZ01_LOCUS84777</name>
</gene>
<protein>
    <submittedName>
        <fullName evidence="2">Uncharacterized protein</fullName>
    </submittedName>
</protein>
<dbReference type="EMBL" id="UINC01007190">
    <property type="protein sequence ID" value="SVA31923.1"/>
    <property type="molecule type" value="Genomic_DNA"/>
</dbReference>
<evidence type="ECO:0000256" key="1">
    <source>
        <dbReference type="SAM" id="MobiDB-lite"/>
    </source>
</evidence>
<feature type="region of interest" description="Disordered" evidence="1">
    <location>
        <begin position="1"/>
        <end position="23"/>
    </location>
</feature>
<organism evidence="2">
    <name type="scientific">marine metagenome</name>
    <dbReference type="NCBI Taxonomy" id="408172"/>
    <lineage>
        <taxon>unclassified sequences</taxon>
        <taxon>metagenomes</taxon>
        <taxon>ecological metagenomes</taxon>
    </lineage>
</organism>
<proteinExistence type="predicted"/>
<reference evidence="2" key="1">
    <citation type="submission" date="2018-05" db="EMBL/GenBank/DDBJ databases">
        <authorList>
            <person name="Lanie J.A."/>
            <person name="Ng W.-L."/>
            <person name="Kazmierczak K.M."/>
            <person name="Andrzejewski T.M."/>
            <person name="Davidsen T.M."/>
            <person name="Wayne K.J."/>
            <person name="Tettelin H."/>
            <person name="Glass J.I."/>
            <person name="Rusch D."/>
            <person name="Podicherti R."/>
            <person name="Tsui H.-C.T."/>
            <person name="Winkler M.E."/>
        </authorList>
    </citation>
    <scope>NUCLEOTIDE SEQUENCE</scope>
</reference>
<name>A0A381UY84_9ZZZZ</name>
<dbReference type="AlphaFoldDB" id="A0A381UY84"/>
<feature type="compositionally biased region" description="Low complexity" evidence="1">
    <location>
        <begin position="7"/>
        <end position="23"/>
    </location>
</feature>